<feature type="region of interest" description="Disordered" evidence="2">
    <location>
        <begin position="38"/>
        <end position="63"/>
    </location>
</feature>
<dbReference type="Gene3D" id="2.40.128.340">
    <property type="match status" value="3"/>
</dbReference>
<dbReference type="InterPro" id="IPR038765">
    <property type="entry name" value="Papain-like_cys_pep_sf"/>
</dbReference>
<dbReference type="RefSeq" id="WP_190021343.1">
    <property type="nucleotide sequence ID" value="NZ_BMUT01000003.1"/>
</dbReference>
<evidence type="ECO:0000313" key="5">
    <source>
        <dbReference type="Proteomes" id="UP000659223"/>
    </source>
</evidence>
<keyword evidence="1 3" id="KW-0732">Signal</keyword>
<feature type="chain" id="PRO_5047438593" description="VCBS repeat-containing protein" evidence="3">
    <location>
        <begin position="25"/>
        <end position="608"/>
    </location>
</feature>
<sequence length="608" mass="65354">MKISRIARASSVAALATTALTFTAIGSLAPTAVADSRAAAASGTQDDRPSPGQGTPTSKLQRQGLISSSLVAKPITRSETLRRAAGWFGKGLHYSGSGSYQGWRTDCSGFVSMAWGLPGPGETTDSFIPVGVAHEISKDELKPGDALNNKAPGNDGHVVLFEKWADSSRSSYWGYEFSSSGLHHRVIPYAYFSKSEQYRPIRLNTIVDDDPAAAPAEDNARVKGDFDGDGRDDVAVLYDYGRKDDRSHSALWTFNGSGNGSGFNSPKRVWDSGTTESWNWASSKLTVGDFNGDGKADIGVLYNMGATEDDRNRTKLFVFTSNGSGFAAPVKVWDSNDDPVKSWNWNAGKLTVGDFNGDGKADIGVLYDYGRDDDHNRTGIWTFTSTGSGFNSPKQVWDSNNDPVKSWNWDASKPVSGDFNGDGKADIGILYDYGKTDSGNRTGLWTFTGNGSGFNSPKQVWDSNNDPVKSWNWDASKPVSGDFNGDGKSDIGVLYDMGRTEDGRNRTKLFTFTGTTTGFNSPVKAWDSNDDPVKSWNASAGKPVAGDFNGDGKADIGVLYDYGTTDSGNRTGLWTFNSTGGGSDSPKLAWDSSTDPVKSWNWSASKLG</sequence>
<dbReference type="Pfam" id="PF13517">
    <property type="entry name" value="FG-GAP_3"/>
    <property type="match status" value="2"/>
</dbReference>
<evidence type="ECO:0000256" key="1">
    <source>
        <dbReference type="ARBA" id="ARBA00022729"/>
    </source>
</evidence>
<protein>
    <recommendedName>
        <fullName evidence="6">VCBS repeat-containing protein</fullName>
    </recommendedName>
</protein>
<dbReference type="EMBL" id="BMUT01000003">
    <property type="protein sequence ID" value="GGX75204.1"/>
    <property type="molecule type" value="Genomic_DNA"/>
</dbReference>
<reference evidence="5" key="1">
    <citation type="journal article" date="2019" name="Int. J. Syst. Evol. Microbiol.">
        <title>The Global Catalogue of Microorganisms (GCM) 10K type strain sequencing project: providing services to taxonomists for standard genome sequencing and annotation.</title>
        <authorList>
            <consortium name="The Broad Institute Genomics Platform"/>
            <consortium name="The Broad Institute Genome Sequencing Center for Infectious Disease"/>
            <person name="Wu L."/>
            <person name="Ma J."/>
        </authorList>
    </citation>
    <scope>NUCLEOTIDE SEQUENCE [LARGE SCALE GENOMIC DNA]</scope>
    <source>
        <strain evidence="5">JCM 4586</strain>
    </source>
</reference>
<gene>
    <name evidence="4" type="ORF">GCM10010324_20750</name>
</gene>
<name>A0ABQ2YB27_9ACTN</name>
<comment type="caution">
    <text evidence="4">The sequence shown here is derived from an EMBL/GenBank/DDBJ whole genome shotgun (WGS) entry which is preliminary data.</text>
</comment>
<dbReference type="InterPro" id="IPR013517">
    <property type="entry name" value="FG-GAP"/>
</dbReference>
<evidence type="ECO:0000256" key="2">
    <source>
        <dbReference type="SAM" id="MobiDB-lite"/>
    </source>
</evidence>
<feature type="compositionally biased region" description="Polar residues" evidence="2">
    <location>
        <begin position="52"/>
        <end position="63"/>
    </location>
</feature>
<evidence type="ECO:0000256" key="3">
    <source>
        <dbReference type="SAM" id="SignalP"/>
    </source>
</evidence>
<feature type="compositionally biased region" description="Polar residues" evidence="2">
    <location>
        <begin position="591"/>
        <end position="608"/>
    </location>
</feature>
<dbReference type="Gene3D" id="3.90.1720.10">
    <property type="entry name" value="endopeptidase domain like (from Nostoc punctiforme)"/>
    <property type="match status" value="1"/>
</dbReference>
<dbReference type="InterPro" id="IPR028994">
    <property type="entry name" value="Integrin_alpha_N"/>
</dbReference>
<feature type="signal peptide" evidence="3">
    <location>
        <begin position="1"/>
        <end position="24"/>
    </location>
</feature>
<evidence type="ECO:0000313" key="4">
    <source>
        <dbReference type="EMBL" id="GGX75204.1"/>
    </source>
</evidence>
<proteinExistence type="predicted"/>
<dbReference type="Proteomes" id="UP000659223">
    <property type="component" value="Unassembled WGS sequence"/>
</dbReference>
<dbReference type="PANTHER" id="PTHR46580">
    <property type="entry name" value="SENSOR KINASE-RELATED"/>
    <property type="match status" value="1"/>
</dbReference>
<keyword evidence="5" id="KW-1185">Reference proteome</keyword>
<evidence type="ECO:0008006" key="6">
    <source>
        <dbReference type="Google" id="ProtNLM"/>
    </source>
</evidence>
<dbReference type="SUPFAM" id="SSF69318">
    <property type="entry name" value="Integrin alpha N-terminal domain"/>
    <property type="match status" value="1"/>
</dbReference>
<accession>A0ABQ2YB27</accession>
<organism evidence="4 5">
    <name type="scientific">Streptomyces hiroshimensis</name>
    <dbReference type="NCBI Taxonomy" id="66424"/>
    <lineage>
        <taxon>Bacteria</taxon>
        <taxon>Bacillati</taxon>
        <taxon>Actinomycetota</taxon>
        <taxon>Actinomycetes</taxon>
        <taxon>Kitasatosporales</taxon>
        <taxon>Streptomycetaceae</taxon>
        <taxon>Streptomyces</taxon>
    </lineage>
</organism>
<feature type="region of interest" description="Disordered" evidence="2">
    <location>
        <begin position="580"/>
        <end position="608"/>
    </location>
</feature>
<dbReference type="SUPFAM" id="SSF54001">
    <property type="entry name" value="Cysteine proteinases"/>
    <property type="match status" value="1"/>
</dbReference>